<proteinExistence type="predicted"/>
<name>A0AAN6Y181_9PEZI</name>
<comment type="caution">
    <text evidence="6">The sequence shown here is derived from an EMBL/GenBank/DDBJ whole genome shotgun (WGS) entry which is preliminary data.</text>
</comment>
<sequence>MTSGGMINLVDGAPNHWIFGITHIDMGLDPAGPMGDIVLATNPHTGQIYQGGPAPILSLPTIEEKAEAIIPCLLDVFIRPSTPVDAPWSWATLDADLAQAMGVRLKEHGVAPALCEVDVCTPEQREFMIESHERLPQKMLHFMGSEIIRKPVSPGDSTRCHGCRCTAQCFFEPLRKCSGCGMAFYHSKECQKKHWKMHKAKCGTPGATPSTGSNGNSIIEGHEYLRSEAINDPAARSLMQDLRLDDDAYENGLALIIHRLVFTGRDTPDNMRLLFGPHYTHEELIKLHHQRIRVELLVDPPRGSPWYA</sequence>
<dbReference type="SUPFAM" id="SSF144232">
    <property type="entry name" value="HIT/MYND zinc finger-like"/>
    <property type="match status" value="1"/>
</dbReference>
<evidence type="ECO:0000313" key="7">
    <source>
        <dbReference type="Proteomes" id="UP001301769"/>
    </source>
</evidence>
<dbReference type="Pfam" id="PF01753">
    <property type="entry name" value="zf-MYND"/>
    <property type="match status" value="1"/>
</dbReference>
<dbReference type="Gene3D" id="6.10.140.2220">
    <property type="match status" value="1"/>
</dbReference>
<dbReference type="AlphaFoldDB" id="A0AAN6Y181"/>
<reference evidence="6" key="2">
    <citation type="submission" date="2023-05" db="EMBL/GenBank/DDBJ databases">
        <authorList>
            <consortium name="Lawrence Berkeley National Laboratory"/>
            <person name="Steindorff A."/>
            <person name="Hensen N."/>
            <person name="Bonometti L."/>
            <person name="Westerberg I."/>
            <person name="Brannstrom I.O."/>
            <person name="Guillou S."/>
            <person name="Cros-Aarteil S."/>
            <person name="Calhoun S."/>
            <person name="Haridas S."/>
            <person name="Kuo A."/>
            <person name="Mondo S."/>
            <person name="Pangilinan J."/>
            <person name="Riley R."/>
            <person name="Labutti K."/>
            <person name="Andreopoulos B."/>
            <person name="Lipzen A."/>
            <person name="Chen C."/>
            <person name="Yanf M."/>
            <person name="Daum C."/>
            <person name="Ng V."/>
            <person name="Clum A."/>
            <person name="Ohm R."/>
            <person name="Martin F."/>
            <person name="Silar P."/>
            <person name="Natvig D."/>
            <person name="Lalanne C."/>
            <person name="Gautier V."/>
            <person name="Ament-Velasquez S.L."/>
            <person name="Kruys A."/>
            <person name="Hutchinson M.I."/>
            <person name="Powell A.J."/>
            <person name="Barry K."/>
            <person name="Miller A.N."/>
            <person name="Grigoriev I.V."/>
            <person name="Debuchy R."/>
            <person name="Gladieux P."/>
            <person name="Thoren M.H."/>
            <person name="Johannesson H."/>
        </authorList>
    </citation>
    <scope>NUCLEOTIDE SEQUENCE</scope>
    <source>
        <strain evidence="6">PSN293</strain>
    </source>
</reference>
<keyword evidence="7" id="KW-1185">Reference proteome</keyword>
<accession>A0AAN6Y181</accession>
<gene>
    <name evidence="6" type="ORF">QBC37DRAFT_322691</name>
</gene>
<feature type="domain" description="MYND-type" evidence="5">
    <location>
        <begin position="160"/>
        <end position="202"/>
    </location>
</feature>
<feature type="non-terminal residue" evidence="6">
    <location>
        <position position="308"/>
    </location>
</feature>
<dbReference type="Proteomes" id="UP001301769">
    <property type="component" value="Unassembled WGS sequence"/>
</dbReference>
<dbReference type="EMBL" id="MU858183">
    <property type="protein sequence ID" value="KAK4210165.1"/>
    <property type="molecule type" value="Genomic_DNA"/>
</dbReference>
<evidence type="ECO:0000256" key="3">
    <source>
        <dbReference type="ARBA" id="ARBA00022833"/>
    </source>
</evidence>
<dbReference type="InterPro" id="IPR002893">
    <property type="entry name" value="Znf_MYND"/>
</dbReference>
<dbReference type="PROSITE" id="PS50865">
    <property type="entry name" value="ZF_MYND_2"/>
    <property type="match status" value="1"/>
</dbReference>
<protein>
    <recommendedName>
        <fullName evidence="5">MYND-type domain-containing protein</fullName>
    </recommendedName>
</protein>
<keyword evidence="3" id="KW-0862">Zinc</keyword>
<reference evidence="6" key="1">
    <citation type="journal article" date="2023" name="Mol. Phylogenet. Evol.">
        <title>Genome-scale phylogeny and comparative genomics of the fungal order Sordariales.</title>
        <authorList>
            <person name="Hensen N."/>
            <person name="Bonometti L."/>
            <person name="Westerberg I."/>
            <person name="Brannstrom I.O."/>
            <person name="Guillou S."/>
            <person name="Cros-Aarteil S."/>
            <person name="Calhoun S."/>
            <person name="Haridas S."/>
            <person name="Kuo A."/>
            <person name="Mondo S."/>
            <person name="Pangilinan J."/>
            <person name="Riley R."/>
            <person name="LaButti K."/>
            <person name="Andreopoulos B."/>
            <person name="Lipzen A."/>
            <person name="Chen C."/>
            <person name="Yan M."/>
            <person name="Daum C."/>
            <person name="Ng V."/>
            <person name="Clum A."/>
            <person name="Steindorff A."/>
            <person name="Ohm R.A."/>
            <person name="Martin F."/>
            <person name="Silar P."/>
            <person name="Natvig D.O."/>
            <person name="Lalanne C."/>
            <person name="Gautier V."/>
            <person name="Ament-Velasquez S.L."/>
            <person name="Kruys A."/>
            <person name="Hutchinson M.I."/>
            <person name="Powell A.J."/>
            <person name="Barry K."/>
            <person name="Miller A.N."/>
            <person name="Grigoriev I.V."/>
            <person name="Debuchy R."/>
            <person name="Gladieux P."/>
            <person name="Hiltunen Thoren M."/>
            <person name="Johannesson H."/>
        </authorList>
    </citation>
    <scope>NUCLEOTIDE SEQUENCE</scope>
    <source>
        <strain evidence="6">PSN293</strain>
    </source>
</reference>
<keyword evidence="1" id="KW-0479">Metal-binding</keyword>
<evidence type="ECO:0000313" key="6">
    <source>
        <dbReference type="EMBL" id="KAK4210165.1"/>
    </source>
</evidence>
<dbReference type="GO" id="GO:0008270">
    <property type="term" value="F:zinc ion binding"/>
    <property type="evidence" value="ECO:0007669"/>
    <property type="project" value="UniProtKB-KW"/>
</dbReference>
<evidence type="ECO:0000259" key="5">
    <source>
        <dbReference type="PROSITE" id="PS50865"/>
    </source>
</evidence>
<evidence type="ECO:0000256" key="4">
    <source>
        <dbReference type="PROSITE-ProRule" id="PRU00134"/>
    </source>
</evidence>
<evidence type="ECO:0000256" key="2">
    <source>
        <dbReference type="ARBA" id="ARBA00022771"/>
    </source>
</evidence>
<keyword evidence="2 4" id="KW-0863">Zinc-finger</keyword>
<organism evidence="6 7">
    <name type="scientific">Rhypophila decipiens</name>
    <dbReference type="NCBI Taxonomy" id="261697"/>
    <lineage>
        <taxon>Eukaryota</taxon>
        <taxon>Fungi</taxon>
        <taxon>Dikarya</taxon>
        <taxon>Ascomycota</taxon>
        <taxon>Pezizomycotina</taxon>
        <taxon>Sordariomycetes</taxon>
        <taxon>Sordariomycetidae</taxon>
        <taxon>Sordariales</taxon>
        <taxon>Naviculisporaceae</taxon>
        <taxon>Rhypophila</taxon>
    </lineage>
</organism>
<evidence type="ECO:0000256" key="1">
    <source>
        <dbReference type="ARBA" id="ARBA00022723"/>
    </source>
</evidence>